<name>A0A7X6M1B5_9NOCA</name>
<gene>
    <name evidence="1" type="ORF">HGA07_18325</name>
</gene>
<evidence type="ECO:0000313" key="1">
    <source>
        <dbReference type="EMBL" id="NKY87580.1"/>
    </source>
</evidence>
<accession>A0A7X6M1B5</accession>
<dbReference type="Proteomes" id="UP000523447">
    <property type="component" value="Unassembled WGS sequence"/>
</dbReference>
<sequence length="59" mass="6213">MAAGVLWPHVVRPSFPSLAASTGSAVVAAGREYFEAGSFEPVSFVDDDQFGVEAVVVER</sequence>
<dbReference type="AlphaFoldDB" id="A0A7X6M1B5"/>
<keyword evidence="2" id="KW-1185">Reference proteome</keyword>
<evidence type="ECO:0000313" key="2">
    <source>
        <dbReference type="Proteomes" id="UP000523447"/>
    </source>
</evidence>
<protein>
    <submittedName>
        <fullName evidence="1">Uncharacterized protein</fullName>
    </submittedName>
</protein>
<reference evidence="1 2" key="1">
    <citation type="submission" date="2020-04" db="EMBL/GenBank/DDBJ databases">
        <title>MicrobeNet Type strains.</title>
        <authorList>
            <person name="Nicholson A.C."/>
        </authorList>
    </citation>
    <scope>NUCLEOTIDE SEQUENCE [LARGE SCALE GENOMIC DNA]</scope>
    <source>
        <strain evidence="1 2">DSM 44445</strain>
    </source>
</reference>
<proteinExistence type="predicted"/>
<comment type="caution">
    <text evidence="1">The sequence shown here is derived from an EMBL/GenBank/DDBJ whole genome shotgun (WGS) entry which is preliminary data.</text>
</comment>
<dbReference type="RefSeq" id="WP_157171663.1">
    <property type="nucleotide sequence ID" value="NZ_CAWPHS010000011.1"/>
</dbReference>
<organism evidence="1 2">
    <name type="scientific">Nocardia veterana</name>
    <dbReference type="NCBI Taxonomy" id="132249"/>
    <lineage>
        <taxon>Bacteria</taxon>
        <taxon>Bacillati</taxon>
        <taxon>Actinomycetota</taxon>
        <taxon>Actinomycetes</taxon>
        <taxon>Mycobacteriales</taxon>
        <taxon>Nocardiaceae</taxon>
        <taxon>Nocardia</taxon>
    </lineage>
</organism>
<dbReference type="EMBL" id="JAAXPE010000019">
    <property type="protein sequence ID" value="NKY87580.1"/>
    <property type="molecule type" value="Genomic_DNA"/>
</dbReference>